<dbReference type="Pfam" id="PF13338">
    <property type="entry name" value="AbiEi_4"/>
    <property type="match status" value="1"/>
</dbReference>
<comment type="caution">
    <text evidence="2">The sequence shown here is derived from an EMBL/GenBank/DDBJ whole genome shotgun (WGS) entry which is preliminary data.</text>
</comment>
<reference evidence="2 3" key="1">
    <citation type="submission" date="2019-08" db="EMBL/GenBank/DDBJ databases">
        <title>Bacterial whole genome sequence for Glaciihabitans sp. CHu50b-6-2.</title>
        <authorList>
            <person name="Jin L."/>
        </authorList>
    </citation>
    <scope>NUCLEOTIDE SEQUENCE [LARGE SCALE GENOMIC DNA]</scope>
    <source>
        <strain evidence="2 3">CHu50b-6-2</strain>
    </source>
</reference>
<evidence type="ECO:0000313" key="2">
    <source>
        <dbReference type="EMBL" id="TXN31526.1"/>
    </source>
</evidence>
<sequence>MHRVLTIIRELGGIARLSELASHGYSPEIIGMLVDYGRIIRVRKGWYAITDTDDALLRAWRVGGRLACVSALAHHGLGEPDPLALHVSVSRTASRLRTAHDYRERLAEHPDPAIIVHWTRRPVLGDRRAVDAEFAREQAALCRSSGAAHDTL</sequence>
<dbReference type="Proteomes" id="UP000321379">
    <property type="component" value="Unassembled WGS sequence"/>
</dbReference>
<evidence type="ECO:0000313" key="3">
    <source>
        <dbReference type="Proteomes" id="UP000321379"/>
    </source>
</evidence>
<proteinExistence type="predicted"/>
<keyword evidence="3" id="KW-1185">Reference proteome</keyword>
<accession>A0A5C8UV81</accession>
<organism evidence="2 3">
    <name type="scientific">Lacisediminihabitans profunda</name>
    <dbReference type="NCBI Taxonomy" id="2594790"/>
    <lineage>
        <taxon>Bacteria</taxon>
        <taxon>Bacillati</taxon>
        <taxon>Actinomycetota</taxon>
        <taxon>Actinomycetes</taxon>
        <taxon>Micrococcales</taxon>
        <taxon>Microbacteriaceae</taxon>
        <taxon>Lacisediminihabitans</taxon>
    </lineage>
</organism>
<feature type="domain" description="AbiEi antitoxin N-terminal" evidence="1">
    <location>
        <begin position="3"/>
        <end position="50"/>
    </location>
</feature>
<gene>
    <name evidence="2" type="ORF">FVP33_08300</name>
</gene>
<evidence type="ECO:0000259" key="1">
    <source>
        <dbReference type="Pfam" id="PF13338"/>
    </source>
</evidence>
<dbReference type="AlphaFoldDB" id="A0A5C8UV81"/>
<name>A0A5C8UV81_9MICO</name>
<dbReference type="EMBL" id="VRMG01000005">
    <property type="protein sequence ID" value="TXN31526.1"/>
    <property type="molecule type" value="Genomic_DNA"/>
</dbReference>
<protein>
    <submittedName>
        <fullName evidence="2">Type IV toxin-antitoxin system AbiEi family antitoxin domain-containing protein</fullName>
    </submittedName>
</protein>
<dbReference type="InterPro" id="IPR025159">
    <property type="entry name" value="AbiEi_N"/>
</dbReference>
<dbReference type="RefSeq" id="WP_147783113.1">
    <property type="nucleotide sequence ID" value="NZ_VRMG01000005.1"/>
</dbReference>